<protein>
    <submittedName>
        <fullName evidence="2">Aminoglycoside phosphotransferase</fullName>
    </submittedName>
</protein>
<reference evidence="2 3" key="1">
    <citation type="submission" date="2015-03" db="EMBL/GenBank/DDBJ databases">
        <title>Luteipulveratus halotolerans sp. nov., a novel actinobacterium (Dermacoccaceae) from Sarawak, Malaysia.</title>
        <authorList>
            <person name="Juboi H."/>
            <person name="Basik A."/>
            <person name="Shamsul S.S."/>
            <person name="Arnold P."/>
            <person name="Schmitt E.K."/>
            <person name="Sanglier J.-J."/>
            <person name="Yeo T."/>
        </authorList>
    </citation>
    <scope>NUCLEOTIDE SEQUENCE [LARGE SCALE GENOMIC DNA]</scope>
    <source>
        <strain evidence="2 3">MN07-A0370</strain>
    </source>
</reference>
<dbReference type="PANTHER" id="PTHR21310">
    <property type="entry name" value="AMINOGLYCOSIDE PHOSPHOTRANSFERASE-RELATED-RELATED"/>
    <property type="match status" value="1"/>
</dbReference>
<dbReference type="AlphaFoldDB" id="A0A0K1JJQ5"/>
<dbReference type="GO" id="GO:0016740">
    <property type="term" value="F:transferase activity"/>
    <property type="evidence" value="ECO:0007669"/>
    <property type="project" value="UniProtKB-KW"/>
</dbReference>
<keyword evidence="2" id="KW-0808">Transferase</keyword>
<evidence type="ECO:0000313" key="2">
    <source>
        <dbReference type="EMBL" id="AKU16813.1"/>
    </source>
</evidence>
<proteinExistence type="predicted"/>
<accession>A0A0K1JJQ5</accession>
<dbReference type="RefSeq" id="WP_052592548.1">
    <property type="nucleotide sequence ID" value="NZ_CP011112.1"/>
</dbReference>
<dbReference type="Pfam" id="PF01636">
    <property type="entry name" value="APH"/>
    <property type="match status" value="1"/>
</dbReference>
<organism evidence="2 3">
    <name type="scientific">Luteipulveratus mongoliensis</name>
    <dbReference type="NCBI Taxonomy" id="571913"/>
    <lineage>
        <taxon>Bacteria</taxon>
        <taxon>Bacillati</taxon>
        <taxon>Actinomycetota</taxon>
        <taxon>Actinomycetes</taxon>
        <taxon>Micrococcales</taxon>
        <taxon>Dermacoccaceae</taxon>
        <taxon>Luteipulveratus</taxon>
    </lineage>
</organism>
<keyword evidence="3" id="KW-1185">Reference proteome</keyword>
<dbReference type="InterPro" id="IPR051678">
    <property type="entry name" value="AGP_Transferase"/>
</dbReference>
<dbReference type="STRING" id="571913.VV02_14610"/>
<sequence>MTAAQDLVAEAAGLLGRPLHGATVLHGGEHAMTVAAHDGDEHYVIRAFPRGDQAVAREVEVLGRLGPLGDLVPHLVSYALDGDRPVIVTSRVAGSHPSPVLPAETLATQMAAALARVHQLSGDGLRAAPAAPPTGSGPAALAAQGFWPRLSRDETVLTHHDFWCGNALWEGPVLTGLVDWSGARQAPRGADVAWARQDLVLLGSPAAAQVFLEEYERRAGTSLPDMHDWDVHAAAHAEDAVETWAPNYHGIGRTDLTATVLRQRLTAWIEHLLS</sequence>
<gene>
    <name evidence="2" type="ORF">VV02_14610</name>
</gene>
<name>A0A0K1JJQ5_9MICO</name>
<evidence type="ECO:0000259" key="1">
    <source>
        <dbReference type="Pfam" id="PF01636"/>
    </source>
</evidence>
<dbReference type="InterPro" id="IPR002575">
    <property type="entry name" value="Aminoglycoside_PTrfase"/>
</dbReference>
<dbReference type="SUPFAM" id="SSF56112">
    <property type="entry name" value="Protein kinase-like (PK-like)"/>
    <property type="match status" value="1"/>
</dbReference>
<evidence type="ECO:0000313" key="3">
    <source>
        <dbReference type="Proteomes" id="UP000066480"/>
    </source>
</evidence>
<feature type="domain" description="Aminoglycoside phosphotransferase" evidence="1">
    <location>
        <begin position="23"/>
        <end position="219"/>
    </location>
</feature>
<dbReference type="InterPro" id="IPR011009">
    <property type="entry name" value="Kinase-like_dom_sf"/>
</dbReference>
<dbReference type="Proteomes" id="UP000066480">
    <property type="component" value="Chromosome"/>
</dbReference>
<dbReference type="EMBL" id="CP011112">
    <property type="protein sequence ID" value="AKU16813.1"/>
    <property type="molecule type" value="Genomic_DNA"/>
</dbReference>
<dbReference type="KEGG" id="lmoi:VV02_14610"/>
<dbReference type="Gene3D" id="3.90.1200.10">
    <property type="match status" value="1"/>
</dbReference>